<name>D6TI89_KTERA</name>
<dbReference type="OrthoDB" id="154498at2"/>
<organism evidence="2 3">
    <name type="scientific">Ktedonobacter racemifer DSM 44963</name>
    <dbReference type="NCBI Taxonomy" id="485913"/>
    <lineage>
        <taxon>Bacteria</taxon>
        <taxon>Bacillati</taxon>
        <taxon>Chloroflexota</taxon>
        <taxon>Ktedonobacteria</taxon>
        <taxon>Ktedonobacterales</taxon>
        <taxon>Ktedonobacteraceae</taxon>
        <taxon>Ktedonobacter</taxon>
    </lineage>
</organism>
<reference evidence="2 3" key="1">
    <citation type="journal article" date="2011" name="Stand. Genomic Sci.">
        <title>Non-contiguous finished genome sequence and contextual data of the filamentous soil bacterium Ktedonobacter racemifer type strain (SOSP1-21).</title>
        <authorList>
            <person name="Chang Y.J."/>
            <person name="Land M."/>
            <person name="Hauser L."/>
            <person name="Chertkov O."/>
            <person name="Del Rio T.G."/>
            <person name="Nolan M."/>
            <person name="Copeland A."/>
            <person name="Tice H."/>
            <person name="Cheng J.F."/>
            <person name="Lucas S."/>
            <person name="Han C."/>
            <person name="Goodwin L."/>
            <person name="Pitluck S."/>
            <person name="Ivanova N."/>
            <person name="Ovchinikova G."/>
            <person name="Pati A."/>
            <person name="Chen A."/>
            <person name="Palaniappan K."/>
            <person name="Mavromatis K."/>
            <person name="Liolios K."/>
            <person name="Brettin T."/>
            <person name="Fiebig A."/>
            <person name="Rohde M."/>
            <person name="Abt B."/>
            <person name="Goker M."/>
            <person name="Detter J.C."/>
            <person name="Woyke T."/>
            <person name="Bristow J."/>
            <person name="Eisen J.A."/>
            <person name="Markowitz V."/>
            <person name="Hugenholtz P."/>
            <person name="Kyrpides N.C."/>
            <person name="Klenk H.P."/>
            <person name="Lapidus A."/>
        </authorList>
    </citation>
    <scope>NUCLEOTIDE SEQUENCE [LARGE SCALE GENOMIC DNA]</scope>
    <source>
        <strain evidence="3">DSM 44963</strain>
    </source>
</reference>
<dbReference type="InterPro" id="IPR012337">
    <property type="entry name" value="RNaseH-like_sf"/>
</dbReference>
<dbReference type="RefSeq" id="WP_007905535.1">
    <property type="nucleotide sequence ID" value="NZ_ADVG01000001.1"/>
</dbReference>
<gene>
    <name evidence="2" type="ORF">Krac_10684</name>
</gene>
<evidence type="ECO:0000259" key="1">
    <source>
        <dbReference type="Pfam" id="PF13546"/>
    </source>
</evidence>
<dbReference type="eggNOG" id="COG5659">
    <property type="taxonomic scope" value="Bacteria"/>
</dbReference>
<dbReference type="InterPro" id="IPR039365">
    <property type="entry name" value="IS701-like"/>
</dbReference>
<dbReference type="NCBIfam" id="NF033540">
    <property type="entry name" value="transpos_IS701"/>
    <property type="match status" value="1"/>
</dbReference>
<protein>
    <submittedName>
        <fullName evidence="2">Transposase IS4 family protein</fullName>
    </submittedName>
</protein>
<evidence type="ECO:0000313" key="3">
    <source>
        <dbReference type="Proteomes" id="UP000004508"/>
    </source>
</evidence>
<evidence type="ECO:0000313" key="2">
    <source>
        <dbReference type="EMBL" id="EFH89146.1"/>
    </source>
</evidence>
<dbReference type="Proteomes" id="UP000004508">
    <property type="component" value="Unassembled WGS sequence"/>
</dbReference>
<dbReference type="InterPro" id="IPR038721">
    <property type="entry name" value="IS701-like_DDE_dom"/>
</dbReference>
<dbReference type="Pfam" id="PF13546">
    <property type="entry name" value="DDE_5"/>
    <property type="match status" value="1"/>
</dbReference>
<dbReference type="PANTHER" id="PTHR33627:SF1">
    <property type="entry name" value="TRANSPOSASE"/>
    <property type="match status" value="1"/>
</dbReference>
<dbReference type="SUPFAM" id="SSF53098">
    <property type="entry name" value="Ribonuclease H-like"/>
    <property type="match status" value="1"/>
</dbReference>
<keyword evidence="3" id="KW-1185">Reference proteome</keyword>
<proteinExistence type="predicted"/>
<feature type="domain" description="Transposase IS701-like DDE" evidence="1">
    <location>
        <begin position="24"/>
        <end position="235"/>
    </location>
</feature>
<dbReference type="PANTHER" id="PTHR33627">
    <property type="entry name" value="TRANSPOSASE"/>
    <property type="match status" value="1"/>
</dbReference>
<dbReference type="EMBL" id="ADVG01000001">
    <property type="protein sequence ID" value="EFH89146.1"/>
    <property type="molecule type" value="Genomic_DNA"/>
</dbReference>
<accession>D6TI89</accession>
<dbReference type="InParanoid" id="D6TI89"/>
<sequence length="388" mass="44695">MEVFPSIEDLRTWADRLEEVQVRLAPYFERSEPRQRAIAYIRGLISTIERKNGWQLAELAREATPDGMQRLLNAAKWDVDQVRDDLQEYILTHLADPEAVLVVDETGFVKKGNKSAGVAAQYSGTVGKIANCQIGVFLAYANRYGAVLLDRELYLHADWEKKPERCKEAAIPEDRRTTIPKPMLAKQMLERAFAHGVKATWVTGDTVYGGDTKLRIWLEERLQPYVLAVPKNQRIGLSHRADEVVASWPAERWQRLSAGESSQGPRFYDWAWQSLDFRWTEPGWKQWLLARRSLSDPTEIAYYFVFAPEAVTLEQVVRTAGSRWQVEEAFELAKQQVGLDEYEVRHWQGWYRHITLAMFALAFLTVIKVAGQKRGPTFRSEKSQSFFP</sequence>
<dbReference type="AlphaFoldDB" id="D6TI89"/>
<dbReference type="STRING" id="485913.Krac_10684"/>
<comment type="caution">
    <text evidence="2">The sequence shown here is derived from an EMBL/GenBank/DDBJ whole genome shotgun (WGS) entry which is preliminary data.</text>
</comment>